<dbReference type="Proteomes" id="UP001069090">
    <property type="component" value="Unassembled WGS sequence"/>
</dbReference>
<comment type="caution">
    <text evidence="1">The sequence shown here is derived from an EMBL/GenBank/DDBJ whole genome shotgun (WGS) entry which is preliminary data.</text>
</comment>
<proteinExistence type="predicted"/>
<evidence type="ECO:0000313" key="2">
    <source>
        <dbReference type="Proteomes" id="UP001069090"/>
    </source>
</evidence>
<evidence type="ECO:0000313" key="1">
    <source>
        <dbReference type="EMBL" id="MCZ0864461.1"/>
    </source>
</evidence>
<dbReference type="AlphaFoldDB" id="A0A9J6RKF4"/>
<dbReference type="Pfam" id="PF07209">
    <property type="entry name" value="DUF1415"/>
    <property type="match status" value="1"/>
</dbReference>
<keyword evidence="2" id="KW-1185">Reference proteome</keyword>
<sequence>MPSPQQQTRAWLTDFVIKLNLCPFAQKVLEEDSIRIALCSSNDEQEMVRQVLAELDLLVQSDPKTLSTSLLVFDQALADFHDYLDFADWANDLLLEAGLEGTLQIATFHPQYVFAGVAEDDVSHYSNRSPFPMLHFIREQQLEQAIAHHPDPESIPDTNIKHLQGLGLAKVLSLLHNISQ</sequence>
<name>A0A9J6RKF4_9GAMM</name>
<protein>
    <submittedName>
        <fullName evidence="1">DUF1415 domain-containing protein</fullName>
    </submittedName>
</protein>
<reference evidence="1 2" key="1">
    <citation type="submission" date="2022-12" db="EMBL/GenBank/DDBJ databases">
        <title>Dasania phycosphaerae sp. nov., isolated from particulate material of the south coast of Korea.</title>
        <authorList>
            <person name="Jiang Y."/>
        </authorList>
    </citation>
    <scope>NUCLEOTIDE SEQUENCE [LARGE SCALE GENOMIC DNA]</scope>
    <source>
        <strain evidence="1 2">GY-19</strain>
    </source>
</reference>
<dbReference type="InterPro" id="IPR009858">
    <property type="entry name" value="DUF1415"/>
</dbReference>
<organism evidence="1 2">
    <name type="scientific">Dasania phycosphaerae</name>
    <dbReference type="NCBI Taxonomy" id="2950436"/>
    <lineage>
        <taxon>Bacteria</taxon>
        <taxon>Pseudomonadati</taxon>
        <taxon>Pseudomonadota</taxon>
        <taxon>Gammaproteobacteria</taxon>
        <taxon>Cellvibrionales</taxon>
        <taxon>Spongiibacteraceae</taxon>
        <taxon>Dasania</taxon>
    </lineage>
</organism>
<dbReference type="RefSeq" id="WP_258330616.1">
    <property type="nucleotide sequence ID" value="NZ_JAPTGG010000003.1"/>
</dbReference>
<accession>A0A9J6RKF4</accession>
<dbReference type="EMBL" id="JAPTGG010000003">
    <property type="protein sequence ID" value="MCZ0864461.1"/>
    <property type="molecule type" value="Genomic_DNA"/>
</dbReference>
<gene>
    <name evidence="1" type="ORF">O0V09_04580</name>
</gene>